<evidence type="ECO:0000313" key="5">
    <source>
        <dbReference type="Proteomes" id="UP000261540"/>
    </source>
</evidence>
<dbReference type="PANTHER" id="PTHR21063:SF4">
    <property type="entry name" value="CD48 ANTIGEN-RELATED"/>
    <property type="match status" value="1"/>
</dbReference>
<dbReference type="SUPFAM" id="SSF48726">
    <property type="entry name" value="Immunoglobulin"/>
    <property type="match status" value="2"/>
</dbReference>
<keyword evidence="1" id="KW-0812">Transmembrane</keyword>
<keyword evidence="5" id="KW-1185">Reference proteome</keyword>
<dbReference type="Ensembl" id="ENSPKIT00000037818.1">
    <property type="protein sequence ID" value="ENSPKIP00000013394.1"/>
    <property type="gene ID" value="ENSPKIG00000000846.1"/>
</dbReference>
<evidence type="ECO:0000256" key="2">
    <source>
        <dbReference type="SAM" id="SignalP"/>
    </source>
</evidence>
<evidence type="ECO:0000313" key="4">
    <source>
        <dbReference type="Ensembl" id="ENSPKIP00000013394.1"/>
    </source>
</evidence>
<name>A0A3B3R5C4_9TELE</name>
<accession>A0A3B3R5C4</accession>
<dbReference type="InterPro" id="IPR013783">
    <property type="entry name" value="Ig-like_fold"/>
</dbReference>
<protein>
    <submittedName>
        <fullName evidence="4">SLAM family member 5-like</fullName>
    </submittedName>
</protein>
<feature type="domain" description="Ig-like" evidence="3">
    <location>
        <begin position="135"/>
        <end position="215"/>
    </location>
</feature>
<dbReference type="STRING" id="1676925.ENSPKIP00000013394"/>
<dbReference type="PANTHER" id="PTHR21063">
    <property type="entry name" value="LFA-3"/>
    <property type="match status" value="1"/>
</dbReference>
<keyword evidence="1" id="KW-1133">Transmembrane helix</keyword>
<dbReference type="Proteomes" id="UP000261540">
    <property type="component" value="Unplaced"/>
</dbReference>
<dbReference type="CDD" id="cd00096">
    <property type="entry name" value="Ig"/>
    <property type="match status" value="1"/>
</dbReference>
<evidence type="ECO:0000256" key="1">
    <source>
        <dbReference type="SAM" id="Phobius"/>
    </source>
</evidence>
<dbReference type="Gene3D" id="2.60.40.10">
    <property type="entry name" value="Immunoglobulins"/>
    <property type="match status" value="2"/>
</dbReference>
<feature type="chain" id="PRO_5017253409" evidence="2">
    <location>
        <begin position="28"/>
        <end position="319"/>
    </location>
</feature>
<keyword evidence="1" id="KW-0472">Membrane</keyword>
<dbReference type="PROSITE" id="PS50835">
    <property type="entry name" value="IG_LIKE"/>
    <property type="match status" value="1"/>
</dbReference>
<feature type="transmembrane region" description="Helical" evidence="1">
    <location>
        <begin position="232"/>
        <end position="253"/>
    </location>
</feature>
<sequence>MKTSYQRSGLSLFAFCLIEFCTLFSHAEVQQVQGIVGGAFTFPAPVLSLGALLYGNIGTVAMVLSGSSITNLTEKFRGRLWWDSKTGLFTITDLQIQDSGQYKVDNSDGVKKVTAYQLTVYNPVTRLHITSLQVPASSPSSVRPSANVSCWVLCSVENRRDVILSWYRGNETLNQTSSPDLNTSLSLPLEIEHRYTYYCEAKNPVSSQNLTLNISEYCLKTSGDDISSTKSFLIPVLFGCGLIVIIVVIVTYLKKRKRDEQREDASASTRLHVYTDNTEYAEVIHSNQNHSQRQPVSELGPGSTPVKLTTVYEELRHTS</sequence>
<feature type="signal peptide" evidence="2">
    <location>
        <begin position="1"/>
        <end position="27"/>
    </location>
</feature>
<evidence type="ECO:0000259" key="3">
    <source>
        <dbReference type="PROSITE" id="PS50835"/>
    </source>
</evidence>
<proteinExistence type="predicted"/>
<dbReference type="AlphaFoldDB" id="A0A3B3R5C4"/>
<reference evidence="4" key="1">
    <citation type="submission" date="2025-08" db="UniProtKB">
        <authorList>
            <consortium name="Ensembl"/>
        </authorList>
    </citation>
    <scope>IDENTIFICATION</scope>
</reference>
<dbReference type="InterPro" id="IPR036179">
    <property type="entry name" value="Ig-like_dom_sf"/>
</dbReference>
<reference evidence="4" key="2">
    <citation type="submission" date="2025-09" db="UniProtKB">
        <authorList>
            <consortium name="Ensembl"/>
        </authorList>
    </citation>
    <scope>IDENTIFICATION</scope>
</reference>
<organism evidence="4 5">
    <name type="scientific">Paramormyrops kingsleyae</name>
    <dbReference type="NCBI Taxonomy" id="1676925"/>
    <lineage>
        <taxon>Eukaryota</taxon>
        <taxon>Metazoa</taxon>
        <taxon>Chordata</taxon>
        <taxon>Craniata</taxon>
        <taxon>Vertebrata</taxon>
        <taxon>Euteleostomi</taxon>
        <taxon>Actinopterygii</taxon>
        <taxon>Neopterygii</taxon>
        <taxon>Teleostei</taxon>
        <taxon>Osteoglossocephala</taxon>
        <taxon>Osteoglossomorpha</taxon>
        <taxon>Osteoglossiformes</taxon>
        <taxon>Mormyridae</taxon>
        <taxon>Paramormyrops</taxon>
    </lineage>
</organism>
<dbReference type="GeneTree" id="ENSGT01050000244806"/>
<dbReference type="KEGG" id="pki:111844581"/>
<dbReference type="InterPro" id="IPR007110">
    <property type="entry name" value="Ig-like_dom"/>
</dbReference>
<dbReference type="OrthoDB" id="9835793at2759"/>
<keyword evidence="2" id="KW-0732">Signal</keyword>